<evidence type="ECO:0000313" key="3">
    <source>
        <dbReference type="EMBL" id="CAK9031434.1"/>
    </source>
</evidence>
<gene>
    <name evidence="2" type="ORF">CCMP2556_LOCUS18273</name>
    <name evidence="3" type="ORF">CCMP2556_LOCUS18285</name>
</gene>
<proteinExistence type="predicted"/>
<dbReference type="Proteomes" id="UP001642484">
    <property type="component" value="Unassembled WGS sequence"/>
</dbReference>
<protein>
    <submittedName>
        <fullName evidence="3">Uncharacterized protein</fullName>
    </submittedName>
</protein>
<feature type="compositionally biased region" description="Polar residues" evidence="1">
    <location>
        <begin position="90"/>
        <end position="104"/>
    </location>
</feature>
<feature type="region of interest" description="Disordered" evidence="1">
    <location>
        <begin position="173"/>
        <end position="209"/>
    </location>
</feature>
<dbReference type="EMBL" id="CAXAMN010010313">
    <property type="protein sequence ID" value="CAK9031434.1"/>
    <property type="molecule type" value="Genomic_DNA"/>
</dbReference>
<feature type="compositionally biased region" description="Polar residues" evidence="1">
    <location>
        <begin position="189"/>
        <end position="200"/>
    </location>
</feature>
<name>A0ABP0KZL1_9DINO</name>
<keyword evidence="4" id="KW-1185">Reference proteome</keyword>
<dbReference type="EMBL" id="CAXAMN010010302">
    <property type="protein sequence ID" value="CAK9031393.1"/>
    <property type="molecule type" value="Genomic_DNA"/>
</dbReference>
<sequence>MASPPSAEPPILQPQFSLELFTSSKDPPQVDYDHVTNSELLQAMHELHYSLADKVEKLSKSVHVHSKTSDIRKRDSSESDHSASSEAPWRSTSGNTRRCQANQSAAMQALQMDITKLVPVSVAVHQGTKLSAQPWATGRGRVKAKEHEDPASMPLPVLPEVPGALGGMEAKDTNPSASMAEGSEVKATESVNKNFSSGSKPSWGREGKNRRSSIDLSLAVSRAKLTEVFKVREMQLTADLSPRDKGKVDLEESSSQGEVDEAGLHLVARSLWLKLHPVNTLFARHLSKALGLLPLFQEGTDGCCGRWKHWASRLYHWLLISYLLHGIVIGTYELSV</sequence>
<accession>A0ABP0KZL1</accession>
<evidence type="ECO:0000313" key="2">
    <source>
        <dbReference type="EMBL" id="CAK9031393.1"/>
    </source>
</evidence>
<comment type="caution">
    <text evidence="3">The sequence shown here is derived from an EMBL/GenBank/DDBJ whole genome shotgun (WGS) entry which is preliminary data.</text>
</comment>
<feature type="compositionally biased region" description="Basic and acidic residues" evidence="1">
    <location>
        <begin position="67"/>
        <end position="83"/>
    </location>
</feature>
<evidence type="ECO:0000256" key="1">
    <source>
        <dbReference type="SAM" id="MobiDB-lite"/>
    </source>
</evidence>
<organism evidence="3 4">
    <name type="scientific">Durusdinium trenchii</name>
    <dbReference type="NCBI Taxonomy" id="1381693"/>
    <lineage>
        <taxon>Eukaryota</taxon>
        <taxon>Sar</taxon>
        <taxon>Alveolata</taxon>
        <taxon>Dinophyceae</taxon>
        <taxon>Suessiales</taxon>
        <taxon>Symbiodiniaceae</taxon>
        <taxon>Durusdinium</taxon>
    </lineage>
</organism>
<reference evidence="3 4" key="1">
    <citation type="submission" date="2024-02" db="EMBL/GenBank/DDBJ databases">
        <authorList>
            <person name="Chen Y."/>
            <person name="Shah S."/>
            <person name="Dougan E. K."/>
            <person name="Thang M."/>
            <person name="Chan C."/>
        </authorList>
    </citation>
    <scope>NUCLEOTIDE SEQUENCE [LARGE SCALE GENOMIC DNA]</scope>
</reference>
<feature type="region of interest" description="Disordered" evidence="1">
    <location>
        <begin position="59"/>
        <end position="104"/>
    </location>
</feature>
<evidence type="ECO:0000313" key="4">
    <source>
        <dbReference type="Proteomes" id="UP001642484"/>
    </source>
</evidence>